<dbReference type="InterPro" id="IPR056690">
    <property type="entry name" value="DUF7788"/>
</dbReference>
<name>A0AAD4X819_9MAGN</name>
<gene>
    <name evidence="3" type="ORF">MKW98_031508</name>
</gene>
<evidence type="ECO:0000313" key="4">
    <source>
        <dbReference type="Proteomes" id="UP001202328"/>
    </source>
</evidence>
<dbReference type="Proteomes" id="UP001202328">
    <property type="component" value="Unassembled WGS sequence"/>
</dbReference>
<dbReference type="PIRSF" id="PIRSF015417">
    <property type="entry name" value="T31B5_30_vWA"/>
    <property type="match status" value="1"/>
</dbReference>
<accession>A0AAD4X819</accession>
<dbReference type="Pfam" id="PF11443">
    <property type="entry name" value="DUF2828"/>
    <property type="match status" value="1"/>
</dbReference>
<dbReference type="AlphaFoldDB" id="A0AAD4X819"/>
<dbReference type="PANTHER" id="PTHR31373">
    <property type="entry name" value="OS06G0652100 PROTEIN"/>
    <property type="match status" value="1"/>
</dbReference>
<dbReference type="InterPro" id="IPR011205">
    <property type="entry name" value="UCP015417_vWA"/>
</dbReference>
<dbReference type="InterPro" id="IPR058580">
    <property type="entry name" value="DUF2828"/>
</dbReference>
<sequence length="619" mass="71633">MSFSYVVLQQVRHGLIRSVLPKISCSVSQLTGPREIYKIFNPPSPPLPPPPSSGNPLFDFFYHVVPGMKSKRVIRRLELAWNYDSLIALKLICNLRGVRGTRKSDKTSFYAAALWLHKHHPKTLACNVKAFAEFGYFKDLPAILHQILAKESRKEEEPLPLPPKSPREVPADIRIQDSMKRVQRVKEMAGRKRSEARIKKAVRAIEMYNADANYRLLHDRISDVFAECLASDLQNLNSGNIQNISFASKWCPSLDSSYDQSTLLCESIARRIFPRELYPEYEKIDEAHYTFRIRDRLRKQVLVPLRGALKLPEIYMSSNNWAMLPYNQIPYVALTRYWKTFMEHDKVRFKCFRGSVKRDMKIAEETLLPHQILAASKYDHNVAELQWRRMVEKLLKISNLKDSLAICDRVTGRRAIDVSVSLSLLVSEMSQGPWKGKLMEFCENPELRKIEGDNLRFKKYFIREEMMFHLTTDFLKIFDKILQVAVDENLKKNEMIKRLYVFTDVKFIHASGKVTIYGIEPYGEVLHKVNGDWETDYQEIQKRFRESGFSNVPDIVFWNLGHPVATVVKGGYKGVTLVSGISYKLLKLFIEGDINDINPVASMETAILRKEYDKLVVVD</sequence>
<dbReference type="EMBL" id="JAJJMB010014022">
    <property type="protein sequence ID" value="KAI3863916.1"/>
    <property type="molecule type" value="Genomic_DNA"/>
</dbReference>
<evidence type="ECO:0000259" key="1">
    <source>
        <dbReference type="Pfam" id="PF11443"/>
    </source>
</evidence>
<feature type="domain" description="DUF7788" evidence="2">
    <location>
        <begin position="402"/>
        <end position="595"/>
    </location>
</feature>
<feature type="domain" description="DUF2828" evidence="1">
    <location>
        <begin position="52"/>
        <end position="399"/>
    </location>
</feature>
<keyword evidence="4" id="KW-1185">Reference proteome</keyword>
<organism evidence="3 4">
    <name type="scientific">Papaver atlanticum</name>
    <dbReference type="NCBI Taxonomy" id="357466"/>
    <lineage>
        <taxon>Eukaryota</taxon>
        <taxon>Viridiplantae</taxon>
        <taxon>Streptophyta</taxon>
        <taxon>Embryophyta</taxon>
        <taxon>Tracheophyta</taxon>
        <taxon>Spermatophyta</taxon>
        <taxon>Magnoliopsida</taxon>
        <taxon>Ranunculales</taxon>
        <taxon>Papaveraceae</taxon>
        <taxon>Papaveroideae</taxon>
        <taxon>Papaver</taxon>
    </lineage>
</organism>
<dbReference type="Pfam" id="PF25043">
    <property type="entry name" value="DUF7788"/>
    <property type="match status" value="1"/>
</dbReference>
<proteinExistence type="predicted"/>
<evidence type="ECO:0000259" key="2">
    <source>
        <dbReference type="Pfam" id="PF25043"/>
    </source>
</evidence>
<reference evidence="3" key="1">
    <citation type="submission" date="2022-04" db="EMBL/GenBank/DDBJ databases">
        <title>A functionally conserved STORR gene fusion in Papaver species that diverged 16.8 million years ago.</title>
        <authorList>
            <person name="Catania T."/>
        </authorList>
    </citation>
    <scope>NUCLEOTIDE SEQUENCE</scope>
    <source>
        <strain evidence="3">S-188037</strain>
    </source>
</reference>
<dbReference type="PANTHER" id="PTHR31373:SF17">
    <property type="entry name" value="OS06G0652100 PROTEIN"/>
    <property type="match status" value="1"/>
</dbReference>
<evidence type="ECO:0000313" key="3">
    <source>
        <dbReference type="EMBL" id="KAI3863916.1"/>
    </source>
</evidence>
<protein>
    <submittedName>
        <fullName evidence="3">Uncharacterized protein</fullName>
    </submittedName>
</protein>
<comment type="caution">
    <text evidence="3">The sequence shown here is derived from an EMBL/GenBank/DDBJ whole genome shotgun (WGS) entry which is preliminary data.</text>
</comment>